<dbReference type="RefSeq" id="WP_282512059.1">
    <property type="nucleotide sequence ID" value="NZ_JASCIR010000005.1"/>
</dbReference>
<feature type="chain" id="PRO_5045210727" description="Secreted protein" evidence="1">
    <location>
        <begin position="29"/>
        <end position="200"/>
    </location>
</feature>
<comment type="caution">
    <text evidence="2">The sequence shown here is derived from an EMBL/GenBank/DDBJ whole genome shotgun (WGS) entry which is preliminary data.</text>
</comment>
<evidence type="ECO:0000256" key="1">
    <source>
        <dbReference type="SAM" id="SignalP"/>
    </source>
</evidence>
<keyword evidence="1" id="KW-0732">Signal</keyword>
<organism evidence="2 3">
    <name type="scientific">Streptomyces solicavernae</name>
    <dbReference type="NCBI Taxonomy" id="3043614"/>
    <lineage>
        <taxon>Bacteria</taxon>
        <taxon>Bacillati</taxon>
        <taxon>Actinomycetota</taxon>
        <taxon>Actinomycetes</taxon>
        <taxon>Kitasatosporales</taxon>
        <taxon>Streptomycetaceae</taxon>
        <taxon>Streptomyces</taxon>
    </lineage>
</organism>
<dbReference type="EMBL" id="JASCIR010000005">
    <property type="protein sequence ID" value="MDI3386253.1"/>
    <property type="molecule type" value="Genomic_DNA"/>
</dbReference>
<protein>
    <recommendedName>
        <fullName evidence="4">Secreted protein</fullName>
    </recommendedName>
</protein>
<accession>A0ABT6RP97</accession>
<sequence>MRKIFRTTAVTAAAFAAALGMTVSSASATAQATYTVTPGGAFTGTATGPTLTVPNAVLECASSVASGTLKSGSGLAGEGIGDISSIGFEGCQVGGIQFTVVPDETTYPWKINVTGMSSADRADGTITGIRASIEGFSCNATFSGSVNGWFENSTDTLHVTGGGTLAAEAGANCLGFINPGDHADFVGDYVLDSPQEITSP</sequence>
<evidence type="ECO:0000313" key="2">
    <source>
        <dbReference type="EMBL" id="MDI3386253.1"/>
    </source>
</evidence>
<dbReference type="Proteomes" id="UP001224661">
    <property type="component" value="Unassembled WGS sequence"/>
</dbReference>
<proteinExistence type="predicted"/>
<gene>
    <name evidence="2" type="ORF">QIS99_08495</name>
</gene>
<name>A0ABT6RP97_9ACTN</name>
<feature type="signal peptide" evidence="1">
    <location>
        <begin position="1"/>
        <end position="28"/>
    </location>
</feature>
<reference evidence="2 3" key="1">
    <citation type="submission" date="2023-05" db="EMBL/GenBank/DDBJ databases">
        <title>Draft genome sequence of Streptomyces sp. B-S-A8 isolated from a cave soil in Thailand.</title>
        <authorList>
            <person name="Chamroensaksri N."/>
            <person name="Muangham S."/>
        </authorList>
    </citation>
    <scope>NUCLEOTIDE SEQUENCE [LARGE SCALE GENOMIC DNA]</scope>
    <source>
        <strain evidence="2 3">B-S-A8</strain>
    </source>
</reference>
<keyword evidence="3" id="KW-1185">Reference proteome</keyword>
<evidence type="ECO:0000313" key="3">
    <source>
        <dbReference type="Proteomes" id="UP001224661"/>
    </source>
</evidence>
<evidence type="ECO:0008006" key="4">
    <source>
        <dbReference type="Google" id="ProtNLM"/>
    </source>
</evidence>